<sequence length="275" mass="30413">MFCVFGLLVIVAAVTIVGPVQAVPAAAHLTRSLNADPLWTKWPTSNISYYIDASYTPEQVTQIRAAIDKVSKDMSGCITFSETSPQSPEFKIHVTPNKEGSKVKETRCFAYPGIYVPLKDSGAKEQRVVLTDGPTGCFDGSLHPLMKYFTVILGKINEHQRPDRDDFIRVNQGNLVANTVNIYREHTEDGSKGACPYDYCSITHNQPDVYSKEGEDGFIVRNKPFYIPKLNRLSECDCKDLSSIYAGCDAAKCEPLNCADLDGAEGDEEEEKPVE</sequence>
<dbReference type="PANTHER" id="PTHR10127:SF814">
    <property type="entry name" value="MEPRIN A SUBUNIT BETA"/>
    <property type="match status" value="1"/>
</dbReference>
<gene>
    <name evidence="3" type="ORF">BV898_03756</name>
</gene>
<reference evidence="4" key="1">
    <citation type="submission" date="2017-01" db="EMBL/GenBank/DDBJ databases">
        <title>Comparative genomics of anhydrobiosis in the tardigrade Hypsibius dujardini.</title>
        <authorList>
            <person name="Yoshida Y."/>
            <person name="Koutsovoulos G."/>
            <person name="Laetsch D."/>
            <person name="Stevens L."/>
            <person name="Kumar S."/>
            <person name="Horikawa D."/>
            <person name="Ishino K."/>
            <person name="Komine S."/>
            <person name="Tomita M."/>
            <person name="Blaxter M."/>
            <person name="Arakawa K."/>
        </authorList>
    </citation>
    <scope>NUCLEOTIDE SEQUENCE [LARGE SCALE GENOMIC DNA]</scope>
    <source>
        <strain evidence="4">Z151</strain>
    </source>
</reference>
<dbReference type="SUPFAM" id="SSF55486">
    <property type="entry name" value="Metalloproteases ('zincins'), catalytic domain"/>
    <property type="match status" value="1"/>
</dbReference>
<keyword evidence="1" id="KW-0479">Metal-binding</keyword>
<proteinExistence type="predicted"/>
<accession>A0A1W0X446</accession>
<evidence type="ECO:0000259" key="2">
    <source>
        <dbReference type="SMART" id="SM00235"/>
    </source>
</evidence>
<dbReference type="SMART" id="SM00235">
    <property type="entry name" value="ZnMc"/>
    <property type="match status" value="1"/>
</dbReference>
<comment type="caution">
    <text evidence="3">The sequence shown here is derived from an EMBL/GenBank/DDBJ whole genome shotgun (WGS) entry which is preliminary data.</text>
</comment>
<dbReference type="EC" id="3.4.24.-" evidence="1"/>
<keyword evidence="1" id="KW-0378">Hydrolase</keyword>
<evidence type="ECO:0000256" key="1">
    <source>
        <dbReference type="RuleBase" id="RU361183"/>
    </source>
</evidence>
<keyword evidence="1" id="KW-0645">Protease</keyword>
<dbReference type="AlphaFoldDB" id="A0A1W0X446"/>
<dbReference type="InterPro" id="IPR001506">
    <property type="entry name" value="Peptidase_M12A"/>
</dbReference>
<dbReference type="OrthoDB" id="291007at2759"/>
<dbReference type="EMBL" id="MTYJ01000018">
    <property type="protein sequence ID" value="OQV22253.1"/>
    <property type="molecule type" value="Genomic_DNA"/>
</dbReference>
<organism evidence="3 4">
    <name type="scientific">Hypsibius exemplaris</name>
    <name type="common">Freshwater tardigrade</name>
    <dbReference type="NCBI Taxonomy" id="2072580"/>
    <lineage>
        <taxon>Eukaryota</taxon>
        <taxon>Metazoa</taxon>
        <taxon>Ecdysozoa</taxon>
        <taxon>Tardigrada</taxon>
        <taxon>Eutardigrada</taxon>
        <taxon>Parachela</taxon>
        <taxon>Hypsibioidea</taxon>
        <taxon>Hypsibiidae</taxon>
        <taxon>Hypsibius</taxon>
    </lineage>
</organism>
<dbReference type="Proteomes" id="UP000192578">
    <property type="component" value="Unassembled WGS sequence"/>
</dbReference>
<dbReference type="Pfam" id="PF01400">
    <property type="entry name" value="Astacin"/>
    <property type="match status" value="1"/>
</dbReference>
<evidence type="ECO:0000313" key="3">
    <source>
        <dbReference type="EMBL" id="OQV22253.1"/>
    </source>
</evidence>
<dbReference type="PANTHER" id="PTHR10127">
    <property type="entry name" value="DISCOIDIN, CUB, EGF, LAMININ , AND ZINC METALLOPROTEASE DOMAIN CONTAINING"/>
    <property type="match status" value="1"/>
</dbReference>
<feature type="chain" id="PRO_5010603785" description="Metalloendopeptidase" evidence="1">
    <location>
        <begin position="23"/>
        <end position="275"/>
    </location>
</feature>
<keyword evidence="1" id="KW-0862">Zinc</keyword>
<dbReference type="InterPro" id="IPR024079">
    <property type="entry name" value="MetalloPept_cat_dom_sf"/>
</dbReference>
<name>A0A1W0X446_HYPEX</name>
<evidence type="ECO:0000313" key="4">
    <source>
        <dbReference type="Proteomes" id="UP000192578"/>
    </source>
</evidence>
<protein>
    <recommendedName>
        <fullName evidence="1">Metalloendopeptidase</fullName>
        <ecNumber evidence="1">3.4.24.-</ecNumber>
    </recommendedName>
</protein>
<keyword evidence="1" id="KW-0482">Metalloprotease</keyword>
<dbReference type="Gene3D" id="3.40.390.10">
    <property type="entry name" value="Collagenase (Catalytic Domain)"/>
    <property type="match status" value="1"/>
</dbReference>
<comment type="cofactor">
    <cofactor evidence="1">
        <name>Zn(2+)</name>
        <dbReference type="ChEBI" id="CHEBI:29105"/>
    </cofactor>
    <text evidence="1">Binds 1 zinc ion per subunit.</text>
</comment>
<keyword evidence="4" id="KW-1185">Reference proteome</keyword>
<keyword evidence="1" id="KW-0732">Signal</keyword>
<dbReference type="GO" id="GO:0004222">
    <property type="term" value="F:metalloendopeptidase activity"/>
    <property type="evidence" value="ECO:0007669"/>
    <property type="project" value="UniProtKB-UniRule"/>
</dbReference>
<dbReference type="GO" id="GO:0008270">
    <property type="term" value="F:zinc ion binding"/>
    <property type="evidence" value="ECO:0007669"/>
    <property type="project" value="InterPro"/>
</dbReference>
<feature type="domain" description="Peptidase metallopeptidase" evidence="2">
    <location>
        <begin position="35"/>
        <end position="201"/>
    </location>
</feature>
<dbReference type="InterPro" id="IPR006026">
    <property type="entry name" value="Peptidase_Metallo"/>
</dbReference>
<dbReference type="PRINTS" id="PR00480">
    <property type="entry name" value="ASTACIN"/>
</dbReference>
<dbReference type="GO" id="GO:0006508">
    <property type="term" value="P:proteolysis"/>
    <property type="evidence" value="ECO:0007669"/>
    <property type="project" value="UniProtKB-KW"/>
</dbReference>
<feature type="signal peptide" evidence="1">
    <location>
        <begin position="1"/>
        <end position="22"/>
    </location>
</feature>